<dbReference type="SUPFAM" id="SSF46689">
    <property type="entry name" value="Homeodomain-like"/>
    <property type="match status" value="1"/>
</dbReference>
<dbReference type="PANTHER" id="PTHR43479:SF22">
    <property type="entry name" value="TRANSCRIPTIONAL REGULATOR, TETR FAMILY"/>
    <property type="match status" value="1"/>
</dbReference>
<dbReference type="PROSITE" id="PS50977">
    <property type="entry name" value="HTH_TETR_2"/>
    <property type="match status" value="1"/>
</dbReference>
<dbReference type="EMBL" id="JABMKX010000009">
    <property type="protein sequence ID" value="NQX47123.1"/>
    <property type="molecule type" value="Genomic_DNA"/>
</dbReference>
<dbReference type="RefSeq" id="WP_173136040.1">
    <property type="nucleotide sequence ID" value="NZ_JABMKX010000009.1"/>
</dbReference>
<organism evidence="4 5">
    <name type="scientific">Paenibacillus tritici</name>
    <dbReference type="NCBI Taxonomy" id="1873425"/>
    <lineage>
        <taxon>Bacteria</taxon>
        <taxon>Bacillati</taxon>
        <taxon>Bacillota</taxon>
        <taxon>Bacilli</taxon>
        <taxon>Bacillales</taxon>
        <taxon>Paenibacillaceae</taxon>
        <taxon>Paenibacillus</taxon>
    </lineage>
</organism>
<dbReference type="InterPro" id="IPR001647">
    <property type="entry name" value="HTH_TetR"/>
</dbReference>
<evidence type="ECO:0000313" key="4">
    <source>
        <dbReference type="EMBL" id="NQX47123.1"/>
    </source>
</evidence>
<dbReference type="Pfam" id="PF00440">
    <property type="entry name" value="TetR_N"/>
    <property type="match status" value="1"/>
</dbReference>
<dbReference type="PANTHER" id="PTHR43479">
    <property type="entry name" value="ACREF/ENVCD OPERON REPRESSOR-RELATED"/>
    <property type="match status" value="1"/>
</dbReference>
<name>A0ABX2DR14_9BACL</name>
<keyword evidence="5" id="KW-1185">Reference proteome</keyword>
<dbReference type="Gene3D" id="1.10.357.10">
    <property type="entry name" value="Tetracycline Repressor, domain 2"/>
    <property type="match status" value="1"/>
</dbReference>
<comment type="caution">
    <text evidence="4">The sequence shown here is derived from an EMBL/GenBank/DDBJ whole genome shotgun (WGS) entry which is preliminary data.</text>
</comment>
<feature type="domain" description="HTH tetR-type" evidence="3">
    <location>
        <begin position="6"/>
        <end position="66"/>
    </location>
</feature>
<evidence type="ECO:0000313" key="5">
    <source>
        <dbReference type="Proteomes" id="UP000711047"/>
    </source>
</evidence>
<dbReference type="InterPro" id="IPR050624">
    <property type="entry name" value="HTH-type_Tx_Regulator"/>
</dbReference>
<dbReference type="InterPro" id="IPR009057">
    <property type="entry name" value="Homeodomain-like_sf"/>
</dbReference>
<dbReference type="PRINTS" id="PR00455">
    <property type="entry name" value="HTHTETR"/>
</dbReference>
<keyword evidence="1 2" id="KW-0238">DNA-binding</keyword>
<proteinExistence type="predicted"/>
<feature type="DNA-binding region" description="H-T-H motif" evidence="2">
    <location>
        <begin position="29"/>
        <end position="48"/>
    </location>
</feature>
<evidence type="ECO:0000256" key="2">
    <source>
        <dbReference type="PROSITE-ProRule" id="PRU00335"/>
    </source>
</evidence>
<evidence type="ECO:0000256" key="1">
    <source>
        <dbReference type="ARBA" id="ARBA00023125"/>
    </source>
</evidence>
<accession>A0ABX2DR14</accession>
<dbReference type="Proteomes" id="UP000711047">
    <property type="component" value="Unassembled WGS sequence"/>
</dbReference>
<sequence>MTAKSTTKKEQIIKTAMQLFAVKGSSSTSMQEIAELCGISKGSLYLIFKSKEELERSIYIYCFRMIHDPLQREEQETGRAPREKLRNQLEILLSHVYELREFLQRQFQEVAGRGITETPDWVAQNNAALLRWFQHKLELMYGPEILPYAGDLCLLSHGMIHASIKLLFGGEASVSIPDLADRLVDWLDILVSGLLAGQPAPLISSAVLAAWAEGYGENPRQSPLQLIKAMKLLLSEADGSHQEHAEDGLESLNILESEILTSHPRKAILQGMIANLQGYPVLSGELSQLKKQFAPFMQTSCGLHE</sequence>
<evidence type="ECO:0000259" key="3">
    <source>
        <dbReference type="PROSITE" id="PS50977"/>
    </source>
</evidence>
<reference evidence="4 5" key="1">
    <citation type="submission" date="2020-05" db="EMBL/GenBank/DDBJ databases">
        <title>Paenibacillus glebae, sp. nov., Paenibacillus humi sp. nov., Paenibacillus pedi sp. nov., Paenibacillus terrestris sp. nov. and Paenibacillus terricola sp. nov., isolated from a forest top soil sample.</title>
        <authorList>
            <person name="Qi S."/>
            <person name="Carlier A."/>
            <person name="Cnockaert M."/>
            <person name="Vandamme P."/>
        </authorList>
    </citation>
    <scope>NUCLEOTIDE SEQUENCE [LARGE SCALE GENOMIC DNA]</scope>
    <source>
        <strain evidence="4 5">LMG 29502</strain>
    </source>
</reference>
<gene>
    <name evidence="4" type="ORF">HQN87_17470</name>
</gene>
<protein>
    <submittedName>
        <fullName evidence="4">TetR/AcrR family transcriptional regulator</fullName>
    </submittedName>
</protein>